<evidence type="ECO:0000313" key="2">
    <source>
        <dbReference type="Proteomes" id="UP000298652"/>
    </source>
</evidence>
<organism evidence="1 2">
    <name type="scientific">Setaria viridis</name>
    <name type="common">Green bristlegrass</name>
    <name type="synonym">Setaria italica subsp. viridis</name>
    <dbReference type="NCBI Taxonomy" id="4556"/>
    <lineage>
        <taxon>Eukaryota</taxon>
        <taxon>Viridiplantae</taxon>
        <taxon>Streptophyta</taxon>
        <taxon>Embryophyta</taxon>
        <taxon>Tracheophyta</taxon>
        <taxon>Spermatophyta</taxon>
        <taxon>Magnoliopsida</taxon>
        <taxon>Liliopsida</taxon>
        <taxon>Poales</taxon>
        <taxon>Poaceae</taxon>
        <taxon>PACMAD clade</taxon>
        <taxon>Panicoideae</taxon>
        <taxon>Panicodae</taxon>
        <taxon>Paniceae</taxon>
        <taxon>Cenchrinae</taxon>
        <taxon>Setaria</taxon>
    </lineage>
</organism>
<accession>A0A4U6U590</accession>
<dbReference type="Gramene" id="TKW08853">
    <property type="protein sequence ID" value="TKW08853"/>
    <property type="gene ID" value="SEVIR_6G052050v2"/>
</dbReference>
<gene>
    <name evidence="1" type="ORF">SEVIR_6G052050v2</name>
</gene>
<dbReference type="EMBL" id="CM016557">
    <property type="protein sequence ID" value="TKW08853.1"/>
    <property type="molecule type" value="Genomic_DNA"/>
</dbReference>
<sequence>MLDRKLMVLAHSSVVHRGGRMVYWLAKNILSVLVLEKLKLVVANVPQSRDGQKFTIENTLLGLSREGRLCAVQFSHLSLVPGNRLLLAGCKYLCSLPLNPPMYQ</sequence>
<reference evidence="1" key="1">
    <citation type="submission" date="2019-03" db="EMBL/GenBank/DDBJ databases">
        <title>WGS assembly of Setaria viridis.</title>
        <authorList>
            <person name="Huang P."/>
            <person name="Jenkins J."/>
            <person name="Grimwood J."/>
            <person name="Barry K."/>
            <person name="Healey A."/>
            <person name="Mamidi S."/>
            <person name="Sreedasyam A."/>
            <person name="Shu S."/>
            <person name="Feldman M."/>
            <person name="Wu J."/>
            <person name="Yu Y."/>
            <person name="Chen C."/>
            <person name="Johnson J."/>
            <person name="Rokhsar D."/>
            <person name="Baxter I."/>
            <person name="Schmutz J."/>
            <person name="Brutnell T."/>
            <person name="Kellogg E."/>
        </authorList>
    </citation>
    <scope>NUCLEOTIDE SEQUENCE [LARGE SCALE GENOMIC DNA]</scope>
</reference>
<dbReference type="Proteomes" id="UP000298652">
    <property type="component" value="Chromosome 6"/>
</dbReference>
<keyword evidence="2" id="KW-1185">Reference proteome</keyword>
<protein>
    <submittedName>
        <fullName evidence="1">Uncharacterized protein</fullName>
    </submittedName>
</protein>
<dbReference type="AlphaFoldDB" id="A0A4U6U590"/>
<proteinExistence type="predicted"/>
<evidence type="ECO:0000313" key="1">
    <source>
        <dbReference type="EMBL" id="TKW08853.1"/>
    </source>
</evidence>
<name>A0A4U6U590_SETVI</name>